<dbReference type="EMBL" id="CAVMJV010000040">
    <property type="protein sequence ID" value="CAK5079984.1"/>
    <property type="molecule type" value="Genomic_DNA"/>
</dbReference>
<accession>A0ACB0ZLJ1</accession>
<gene>
    <name evidence="1" type="ORF">MENTE1834_LOCUS27133</name>
</gene>
<keyword evidence="2" id="KW-1185">Reference proteome</keyword>
<proteinExistence type="predicted"/>
<evidence type="ECO:0000313" key="1">
    <source>
        <dbReference type="EMBL" id="CAK5079984.1"/>
    </source>
</evidence>
<organism evidence="1 2">
    <name type="scientific">Meloidogyne enterolobii</name>
    <name type="common">Root-knot nematode worm</name>
    <name type="synonym">Meloidogyne mayaguensis</name>
    <dbReference type="NCBI Taxonomy" id="390850"/>
    <lineage>
        <taxon>Eukaryota</taxon>
        <taxon>Metazoa</taxon>
        <taxon>Ecdysozoa</taxon>
        <taxon>Nematoda</taxon>
        <taxon>Chromadorea</taxon>
        <taxon>Rhabditida</taxon>
        <taxon>Tylenchina</taxon>
        <taxon>Tylenchomorpha</taxon>
        <taxon>Tylenchoidea</taxon>
        <taxon>Meloidogynidae</taxon>
        <taxon>Meloidogyninae</taxon>
        <taxon>Meloidogyne</taxon>
    </lineage>
</organism>
<evidence type="ECO:0000313" key="2">
    <source>
        <dbReference type="Proteomes" id="UP001497535"/>
    </source>
</evidence>
<sequence length="71" mass="8204">MPINDRNSARFSGLLIFNIGFKSESSSRTPLSDIKNPRYRISEQPHLHFSARSFIPTSHKTFKKAFKSFKC</sequence>
<reference evidence="1" key="1">
    <citation type="submission" date="2023-11" db="EMBL/GenBank/DDBJ databases">
        <authorList>
            <person name="Poullet M."/>
        </authorList>
    </citation>
    <scope>NUCLEOTIDE SEQUENCE</scope>
    <source>
        <strain evidence="1">E1834</strain>
    </source>
</reference>
<dbReference type="Proteomes" id="UP001497535">
    <property type="component" value="Unassembled WGS sequence"/>
</dbReference>
<protein>
    <submittedName>
        <fullName evidence="1">Uncharacterized protein</fullName>
    </submittedName>
</protein>
<comment type="caution">
    <text evidence="1">The sequence shown here is derived from an EMBL/GenBank/DDBJ whole genome shotgun (WGS) entry which is preliminary data.</text>
</comment>
<name>A0ACB0ZLJ1_MELEN</name>